<evidence type="ECO:0000259" key="6">
    <source>
        <dbReference type="Pfam" id="PF14464"/>
    </source>
</evidence>
<dbReference type="SUPFAM" id="SSF102712">
    <property type="entry name" value="JAB1/MPN domain"/>
    <property type="match status" value="1"/>
</dbReference>
<dbReference type="InterPro" id="IPR032865">
    <property type="entry name" value="Prok-E2_A"/>
</dbReference>
<evidence type="ECO:0000256" key="3">
    <source>
        <dbReference type="ARBA" id="ARBA00022801"/>
    </source>
</evidence>
<dbReference type="GO" id="GO:0046872">
    <property type="term" value="F:metal ion binding"/>
    <property type="evidence" value="ECO:0007669"/>
    <property type="project" value="UniProtKB-KW"/>
</dbReference>
<keyword evidence="3" id="KW-0378">Hydrolase</keyword>
<keyword evidence="1" id="KW-0645">Protease</keyword>
<name>A0A318J3L4_BURPY</name>
<dbReference type="RefSeq" id="WP_072443276.1">
    <property type="nucleotide sequence ID" value="NZ_QJJY01000001.1"/>
</dbReference>
<proteinExistence type="predicted"/>
<reference evidence="7 8" key="1">
    <citation type="submission" date="2018-05" db="EMBL/GenBank/DDBJ databases">
        <title>Comparative genomics of bacterial root endophytes of switchgrass collected from native prairies over two seasons.</title>
        <authorList>
            <person name="Tang Y."/>
        </authorList>
    </citation>
    <scope>NUCLEOTIDE SEQUENCE [LARGE SCALE GENOMIC DNA]</scope>
    <source>
        <strain evidence="7 8">NFIX32</strain>
    </source>
</reference>
<dbReference type="GO" id="GO:0008237">
    <property type="term" value="F:metallopeptidase activity"/>
    <property type="evidence" value="ECO:0007669"/>
    <property type="project" value="UniProtKB-KW"/>
</dbReference>
<evidence type="ECO:0000313" key="7">
    <source>
        <dbReference type="EMBL" id="PXX41251.1"/>
    </source>
</evidence>
<evidence type="ECO:0000256" key="4">
    <source>
        <dbReference type="ARBA" id="ARBA00022833"/>
    </source>
</evidence>
<evidence type="ECO:0000256" key="2">
    <source>
        <dbReference type="ARBA" id="ARBA00022723"/>
    </source>
</evidence>
<keyword evidence="4" id="KW-0862">Zinc</keyword>
<dbReference type="GO" id="GO:0006508">
    <property type="term" value="P:proteolysis"/>
    <property type="evidence" value="ECO:0007669"/>
    <property type="project" value="UniProtKB-KW"/>
</dbReference>
<dbReference type="EMBL" id="QJJY01000001">
    <property type="protein sequence ID" value="PXX41251.1"/>
    <property type="molecule type" value="Genomic_DNA"/>
</dbReference>
<dbReference type="AlphaFoldDB" id="A0A318J3L4"/>
<comment type="caution">
    <text evidence="7">The sequence shown here is derived from an EMBL/GenBank/DDBJ whole genome shotgun (WGS) entry which is preliminary data.</text>
</comment>
<evidence type="ECO:0000256" key="5">
    <source>
        <dbReference type="ARBA" id="ARBA00023049"/>
    </source>
</evidence>
<organism evidence="7 8">
    <name type="scientific">Burkholderia pyrrocinia</name>
    <name type="common">Pseudomonas pyrrocinia</name>
    <dbReference type="NCBI Taxonomy" id="60550"/>
    <lineage>
        <taxon>Bacteria</taxon>
        <taxon>Pseudomonadati</taxon>
        <taxon>Pseudomonadota</taxon>
        <taxon>Betaproteobacteria</taxon>
        <taxon>Burkholderiales</taxon>
        <taxon>Burkholderiaceae</taxon>
        <taxon>Burkholderia</taxon>
        <taxon>Burkholderia cepacia complex</taxon>
    </lineage>
</organism>
<dbReference type="Gene3D" id="3.40.140.10">
    <property type="entry name" value="Cytidine Deaminase, domain 2"/>
    <property type="match status" value="1"/>
</dbReference>
<keyword evidence="2" id="KW-0479">Metal-binding</keyword>
<dbReference type="SUPFAM" id="SSF69572">
    <property type="entry name" value="Activating enzymes of the ubiquitin-like proteins"/>
    <property type="match status" value="1"/>
</dbReference>
<feature type="domain" description="JAB" evidence="6">
    <location>
        <begin position="616"/>
        <end position="720"/>
    </location>
</feature>
<evidence type="ECO:0000313" key="8">
    <source>
        <dbReference type="Proteomes" id="UP000247755"/>
    </source>
</evidence>
<dbReference type="Pfam" id="PF14464">
    <property type="entry name" value="Prok-JAB"/>
    <property type="match status" value="1"/>
</dbReference>
<gene>
    <name evidence="7" type="ORF">NA66_1001861</name>
</gene>
<protein>
    <submittedName>
        <fullName evidence="7">JAB domain-containing protein similar to deubiquitination enzymes</fullName>
    </submittedName>
</protein>
<keyword evidence="5" id="KW-0482">Metalloprotease</keyword>
<dbReference type="Pfam" id="PF14457">
    <property type="entry name" value="Prok-E2_A"/>
    <property type="match status" value="1"/>
</dbReference>
<evidence type="ECO:0000256" key="1">
    <source>
        <dbReference type="ARBA" id="ARBA00022670"/>
    </source>
</evidence>
<sequence length="742" mass="80718">MSALLHGAIQLLEAHPAVESVKVEETSGGGANVYATFLVDLPSRWAAAGASPNGVRAREEVLVEFPSGFPGRAPRFTLRENFPDALPHIYLHKRGSRVPPCITFGDKLDVMHSDGFFRLVDQMSDWLNKAAVDELAINEKGWEPSRRDVGSHFVEMDPAEHFDKPPFGGWRLFMCMACWSKDGRWSLARNPQQKFPVGDQAFMREWLNTLGVNEKAYRGRAPVVFCWPQAAPGEQSAIHERYKADTVTTFAELAEQASEWGCRVALDDFVSNFNRTLATSKYKVDVLLYFAFPVRRPTNIIGTQSQFEMLGYKMQLSLPAKLSVDDTTAVSAVAFSSPISSKLLRRTSGLQEQSKELQLTFVGCGSLGSKVAMHVARAGGKAALLIDDKLAVAHNVARHALLPDDVANLHGKAERLAQIMGSFASKRPKFVASDVRGLDFNAAKYRDFFCGEQSVVVNTTGSPAVRDFFAKAKFDARVIEGALVHHGDAAFMTVEGKGRNPSTVDLLYHAYERLRSLGLLRDAGVTAVANILEIGIGCHSVTIPTSDARVSLVAAGIGQRLHQYDEVGLLGTGMASVASVGDDGMSITWTHDEVGATHVAEVFDGKTWTVRVLDRAHKKIVADVAEHPTVETGGIIVGNVSALTREIFITDILPASPDSTRSPARFVLGVEGTLDTIRGYEALGGHTLWCLGTWHSHLAVSGPSQMDRDTAKSLDGQIRHAAVLLIRHPQGYAALVRDATPA</sequence>
<dbReference type="Gene3D" id="3.40.50.720">
    <property type="entry name" value="NAD(P)-binding Rossmann-like Domain"/>
    <property type="match status" value="1"/>
</dbReference>
<accession>A0A318J3L4</accession>
<dbReference type="InterPro" id="IPR028090">
    <property type="entry name" value="JAB_dom_prok"/>
</dbReference>
<dbReference type="InterPro" id="IPR035985">
    <property type="entry name" value="Ubiquitin-activating_enz"/>
</dbReference>
<dbReference type="GO" id="GO:0008641">
    <property type="term" value="F:ubiquitin-like modifier activating enzyme activity"/>
    <property type="evidence" value="ECO:0007669"/>
    <property type="project" value="InterPro"/>
</dbReference>
<dbReference type="Proteomes" id="UP000247755">
    <property type="component" value="Unassembled WGS sequence"/>
</dbReference>